<feature type="compositionally biased region" description="Basic residues" evidence="1">
    <location>
        <begin position="18"/>
        <end position="27"/>
    </location>
</feature>
<dbReference type="PRINTS" id="PR01217">
    <property type="entry name" value="PRICHEXTENSN"/>
</dbReference>
<proteinExistence type="predicted"/>
<organism evidence="2 3">
    <name type="scientific">Mangrovihabitans endophyticus</name>
    <dbReference type="NCBI Taxonomy" id="1751298"/>
    <lineage>
        <taxon>Bacteria</taxon>
        <taxon>Bacillati</taxon>
        <taxon>Actinomycetota</taxon>
        <taxon>Actinomycetes</taxon>
        <taxon>Micromonosporales</taxon>
        <taxon>Micromonosporaceae</taxon>
        <taxon>Mangrovihabitans</taxon>
    </lineage>
</organism>
<feature type="region of interest" description="Disordered" evidence="1">
    <location>
        <begin position="1"/>
        <end position="196"/>
    </location>
</feature>
<feature type="compositionally biased region" description="Low complexity" evidence="1">
    <location>
        <begin position="86"/>
        <end position="102"/>
    </location>
</feature>
<evidence type="ECO:0000256" key="1">
    <source>
        <dbReference type="SAM" id="MobiDB-lite"/>
    </source>
</evidence>
<gene>
    <name evidence="2" type="ORF">GCM10012284_30350</name>
</gene>
<keyword evidence="3" id="KW-1185">Reference proteome</keyword>
<sequence>MAVTRLGCHGMEENPSTPRRRPPRARSARAAFSTPEQDQPEADPAPRPRRSKAAPAVTFQPPEPSAAEAEPARKPPSANPDPPAGAAPAKKATPAKEASPAKRANPAEEATPAKRATPAKEATPVEKTAPATGATPAKRVASAKKAAPSRKTAPSKKAAPVKAPPPPPEVSPEPIPASPPAEPTADPPPPSILPVRMGLPPRTEWAPEIWSHLVADPGHAPELLALAAVHSIGPRAHEWARHVRDSYPAATGDAVARLATRQFTRLGGLSSSLAAIAGSYAPIALAVTSALTHAQLVLHIAAAYGVDPRSHDRAADLLVLTRVHGSRAEADRALHVAQQPAYADGGVTGAAGRLGRMAGTAAAGWTALRIANRLLPGVSLLAATLGGRSAAEAVAARATMLYRNGPPGAAHSQDSQSLGSNV</sequence>
<reference evidence="2" key="1">
    <citation type="journal article" date="2014" name="Int. J. Syst. Evol. Microbiol.">
        <title>Complete genome sequence of Corynebacterium casei LMG S-19264T (=DSM 44701T), isolated from a smear-ripened cheese.</title>
        <authorList>
            <consortium name="US DOE Joint Genome Institute (JGI-PGF)"/>
            <person name="Walter F."/>
            <person name="Albersmeier A."/>
            <person name="Kalinowski J."/>
            <person name="Ruckert C."/>
        </authorList>
    </citation>
    <scope>NUCLEOTIDE SEQUENCE</scope>
    <source>
        <strain evidence="2">CGMCC 4.7299</strain>
    </source>
</reference>
<accession>A0A8J3FPD4</accession>
<comment type="caution">
    <text evidence="2">The sequence shown here is derived from an EMBL/GenBank/DDBJ whole genome shotgun (WGS) entry which is preliminary data.</text>
</comment>
<dbReference type="Proteomes" id="UP000656042">
    <property type="component" value="Unassembled WGS sequence"/>
</dbReference>
<dbReference type="AlphaFoldDB" id="A0A8J3FPD4"/>
<evidence type="ECO:0000313" key="2">
    <source>
        <dbReference type="EMBL" id="GGK94197.1"/>
    </source>
</evidence>
<name>A0A8J3FPD4_9ACTN</name>
<reference evidence="2" key="2">
    <citation type="submission" date="2020-09" db="EMBL/GenBank/DDBJ databases">
        <authorList>
            <person name="Sun Q."/>
            <person name="Zhou Y."/>
        </authorList>
    </citation>
    <scope>NUCLEOTIDE SEQUENCE</scope>
    <source>
        <strain evidence="2">CGMCC 4.7299</strain>
    </source>
</reference>
<dbReference type="EMBL" id="BMMX01000011">
    <property type="protein sequence ID" value="GGK94197.1"/>
    <property type="molecule type" value="Genomic_DNA"/>
</dbReference>
<protein>
    <recommendedName>
        <fullName evidence="4">EcsC protein family protein</fullName>
    </recommendedName>
</protein>
<evidence type="ECO:0000313" key="3">
    <source>
        <dbReference type="Proteomes" id="UP000656042"/>
    </source>
</evidence>
<feature type="compositionally biased region" description="Low complexity" evidence="1">
    <location>
        <begin position="128"/>
        <end position="137"/>
    </location>
</feature>
<evidence type="ECO:0008006" key="4">
    <source>
        <dbReference type="Google" id="ProtNLM"/>
    </source>
</evidence>
<feature type="compositionally biased region" description="Pro residues" evidence="1">
    <location>
        <begin position="162"/>
        <end position="192"/>
    </location>
</feature>